<protein>
    <submittedName>
        <fullName evidence="1">Uncharacterized protein</fullName>
    </submittedName>
</protein>
<comment type="caution">
    <text evidence="1">The sequence shown here is derived from an EMBL/GenBank/DDBJ whole genome shotgun (WGS) entry which is preliminary data.</text>
</comment>
<evidence type="ECO:0000313" key="1">
    <source>
        <dbReference type="EMBL" id="MEE4540986.1"/>
    </source>
</evidence>
<accession>A0ABU7P5C2</accession>
<reference evidence="1 2" key="1">
    <citation type="submission" date="2023-12" db="EMBL/GenBank/DDBJ databases">
        <title>Streptomyces sp. V4-01.</title>
        <authorList>
            <person name="Somphong A."/>
            <person name="Phongsopitanun W."/>
        </authorList>
    </citation>
    <scope>NUCLEOTIDE SEQUENCE [LARGE SCALE GENOMIC DNA]</scope>
    <source>
        <strain evidence="1 2">V4-01</strain>
    </source>
</reference>
<gene>
    <name evidence="1" type="ORF">V2S66_03260</name>
</gene>
<dbReference type="Proteomes" id="UP001344658">
    <property type="component" value="Unassembled WGS sequence"/>
</dbReference>
<dbReference type="EMBL" id="JAZEWV010000002">
    <property type="protein sequence ID" value="MEE4540986.1"/>
    <property type="molecule type" value="Genomic_DNA"/>
</dbReference>
<organism evidence="1 2">
    <name type="scientific">Actinacidiphila polyblastidii</name>
    <dbReference type="NCBI Taxonomy" id="3110430"/>
    <lineage>
        <taxon>Bacteria</taxon>
        <taxon>Bacillati</taxon>
        <taxon>Actinomycetota</taxon>
        <taxon>Actinomycetes</taxon>
        <taxon>Kitasatosporales</taxon>
        <taxon>Streptomycetaceae</taxon>
        <taxon>Actinacidiphila</taxon>
    </lineage>
</organism>
<proteinExistence type="predicted"/>
<name>A0ABU7P5C2_9ACTN</name>
<evidence type="ECO:0000313" key="2">
    <source>
        <dbReference type="Proteomes" id="UP001344658"/>
    </source>
</evidence>
<keyword evidence="2" id="KW-1185">Reference proteome</keyword>
<dbReference type="RefSeq" id="WP_330792880.1">
    <property type="nucleotide sequence ID" value="NZ_JAZEWV010000002.1"/>
</dbReference>
<sequence length="111" mass="11621">MARTALTPQRLGPHGVLATYVTPDAAGISFRSSGRQFVHIKNASGASITVTETIGRTIQGQAVTAPTSTIAAGAERFYGPYPDDYEQQDGTENVYLGISSVTSVTVACLTL</sequence>